<dbReference type="CTD" id="9824"/>
<organism evidence="3 4">
    <name type="scientific">Pygocentrus nattereri</name>
    <name type="common">Red-bellied piranha</name>
    <dbReference type="NCBI Taxonomy" id="42514"/>
    <lineage>
        <taxon>Eukaryota</taxon>
        <taxon>Metazoa</taxon>
        <taxon>Chordata</taxon>
        <taxon>Craniata</taxon>
        <taxon>Vertebrata</taxon>
        <taxon>Euteleostomi</taxon>
        <taxon>Actinopterygii</taxon>
        <taxon>Neopterygii</taxon>
        <taxon>Teleostei</taxon>
        <taxon>Ostariophysi</taxon>
        <taxon>Characiformes</taxon>
        <taxon>Characoidei</taxon>
        <taxon>Pygocentrus</taxon>
    </lineage>
</organism>
<dbReference type="PANTHER" id="PTHR15670">
    <property type="entry name" value="RHO GTPASE ACTIVATING PROTEIN 11A"/>
    <property type="match status" value="1"/>
</dbReference>
<keyword evidence="4" id="KW-1185">Reference proteome</keyword>
<feature type="region of interest" description="Disordered" evidence="1">
    <location>
        <begin position="390"/>
        <end position="416"/>
    </location>
</feature>
<reference evidence="3" key="3">
    <citation type="submission" date="2025-09" db="UniProtKB">
        <authorList>
            <consortium name="Ensembl"/>
        </authorList>
    </citation>
    <scope>IDENTIFICATION</scope>
</reference>
<dbReference type="AlphaFoldDB" id="A0A3B4CRB5"/>
<dbReference type="InterPro" id="IPR000198">
    <property type="entry name" value="RhoGAP_dom"/>
</dbReference>
<dbReference type="GeneTree" id="ENSGT00940000155312"/>
<feature type="region of interest" description="Disordered" evidence="1">
    <location>
        <begin position="880"/>
        <end position="907"/>
    </location>
</feature>
<feature type="region of interest" description="Disordered" evidence="1">
    <location>
        <begin position="764"/>
        <end position="798"/>
    </location>
</feature>
<reference evidence="3" key="2">
    <citation type="submission" date="2025-08" db="UniProtKB">
        <authorList>
            <consortium name="Ensembl"/>
        </authorList>
    </citation>
    <scope>IDENTIFICATION</scope>
</reference>
<evidence type="ECO:0000259" key="2">
    <source>
        <dbReference type="PROSITE" id="PS50238"/>
    </source>
</evidence>
<dbReference type="CDD" id="cd04394">
    <property type="entry name" value="RhoGAP-ARHGAP11A"/>
    <property type="match status" value="1"/>
</dbReference>
<dbReference type="GO" id="GO:0005096">
    <property type="term" value="F:GTPase activator activity"/>
    <property type="evidence" value="ECO:0007669"/>
    <property type="project" value="TreeGrafter"/>
</dbReference>
<feature type="compositionally biased region" description="Basic and acidic residues" evidence="1">
    <location>
        <begin position="764"/>
        <end position="773"/>
    </location>
</feature>
<dbReference type="SMART" id="SM00324">
    <property type="entry name" value="RhoGAP"/>
    <property type="match status" value="1"/>
</dbReference>
<feature type="compositionally biased region" description="Polar residues" evidence="1">
    <location>
        <begin position="514"/>
        <end position="533"/>
    </location>
</feature>
<dbReference type="InterPro" id="IPR008936">
    <property type="entry name" value="Rho_GTPase_activation_prot"/>
</dbReference>
<dbReference type="Proteomes" id="UP001501920">
    <property type="component" value="Chromosome 10"/>
</dbReference>
<feature type="region of interest" description="Disordered" evidence="1">
    <location>
        <begin position="580"/>
        <end position="651"/>
    </location>
</feature>
<dbReference type="PROSITE" id="PS50238">
    <property type="entry name" value="RHOGAP"/>
    <property type="match status" value="1"/>
</dbReference>
<feature type="region of interest" description="Disordered" evidence="1">
    <location>
        <begin position="510"/>
        <end position="533"/>
    </location>
</feature>
<feature type="domain" description="Rho-GAP" evidence="2">
    <location>
        <begin position="50"/>
        <end position="241"/>
    </location>
</feature>
<dbReference type="Pfam" id="PF00620">
    <property type="entry name" value="RhoGAP"/>
    <property type="match status" value="1"/>
</dbReference>
<reference evidence="3 4" key="1">
    <citation type="submission" date="2020-10" db="EMBL/GenBank/DDBJ databases">
        <title>Pygocentrus nattereri (red-bellied piranha) genome, fPygNat1, primary haplotype.</title>
        <authorList>
            <person name="Myers G."/>
            <person name="Meyer A."/>
            <person name="Karagic N."/>
            <person name="Pippel M."/>
            <person name="Winkler S."/>
            <person name="Tracey A."/>
            <person name="Wood J."/>
            <person name="Formenti G."/>
            <person name="Howe K."/>
            <person name="Fedrigo O."/>
            <person name="Jarvis E.D."/>
        </authorList>
    </citation>
    <scope>NUCLEOTIDE SEQUENCE [LARGE SCALE GENOMIC DNA]</scope>
</reference>
<dbReference type="OrthoDB" id="410651at2759"/>
<feature type="compositionally biased region" description="Basic residues" evidence="1">
    <location>
        <begin position="395"/>
        <end position="407"/>
    </location>
</feature>
<dbReference type="STRING" id="42514.ENSPNAP00000013893"/>
<dbReference type="InterPro" id="IPR042869">
    <property type="entry name" value="ARHGAP11A/B"/>
</dbReference>
<protein>
    <recommendedName>
        <fullName evidence="2">Rho-GAP domain-containing protein</fullName>
    </recommendedName>
</protein>
<dbReference type="PANTHER" id="PTHR15670:SF4">
    <property type="entry name" value="RHO GTPASE-ACTIVATING PROTEIN 11A"/>
    <property type="match status" value="1"/>
</dbReference>
<evidence type="ECO:0000256" key="1">
    <source>
        <dbReference type="SAM" id="MobiDB-lite"/>
    </source>
</evidence>
<dbReference type="Gene3D" id="1.10.555.10">
    <property type="entry name" value="Rho GTPase activation protein"/>
    <property type="match status" value="1"/>
</dbReference>
<name>A0A3B4CRB5_PYGNA</name>
<dbReference type="Ensembl" id="ENSPNAT00000021655.2">
    <property type="protein sequence ID" value="ENSPNAP00000013893.1"/>
    <property type="gene ID" value="ENSPNAG00000019773.2"/>
</dbReference>
<dbReference type="RefSeq" id="XP_017558785.1">
    <property type="nucleotide sequence ID" value="XM_017703296.1"/>
</dbReference>
<evidence type="ECO:0000313" key="3">
    <source>
        <dbReference type="Ensembl" id="ENSPNAP00000013893.1"/>
    </source>
</evidence>
<feature type="compositionally biased region" description="Polar residues" evidence="1">
    <location>
        <begin position="776"/>
        <end position="785"/>
    </location>
</feature>
<accession>A0A3B4CRB5</accession>
<feature type="compositionally biased region" description="Low complexity" evidence="1">
    <location>
        <begin position="630"/>
        <end position="647"/>
    </location>
</feature>
<dbReference type="GeneID" id="108430667"/>
<dbReference type="SUPFAM" id="SSF48350">
    <property type="entry name" value="GTPase activation domain, GAP"/>
    <property type="match status" value="1"/>
</dbReference>
<proteinExistence type="predicted"/>
<evidence type="ECO:0000313" key="4">
    <source>
        <dbReference type="Proteomes" id="UP001501920"/>
    </source>
</evidence>
<dbReference type="GO" id="GO:0007165">
    <property type="term" value="P:signal transduction"/>
    <property type="evidence" value="ECO:0007669"/>
    <property type="project" value="InterPro"/>
</dbReference>
<sequence length="985" mass="106669">MKTVERNVVRLAVVQHLRATYGIKTKNWNKCKTSSSSKLTAGNSVKVFGVALESLPHCHVLDYGAIPCFLVDVCTCLMLHLDTEGLFRKSGSIVRVKALRAKLDQAEECLSTALPLDIAGLLKQFFRELPEPILPTDLHNAFLKAQELPTVEERTSATILLSCVLPHGNLNTLRYFFSFLKRVSQSCAENKMDSSNLSVIFAPNLLHCGEGTEKMSASTEKKLKLQAAVVQCLIDNAEGLGVVPEFLMAGVPAMLGCESGLFSPSDAVEEGNTPSGSKRCRRSLGDVVNGALSKLKSNRTPSHTPQPDGTVLSTATPVVITPKRKLPMESGQSYGFSNKKRRSIKKNLGLELFPSVLFGGGSTPGSVHSASGTLDSSQSALSSVGRCSRLSASSARRKSKRLSRRNINRAESGKAGCFSPRVTKKEAMRKSLRLRFSLGKTNRDCSVLSHSLPVPKGSEAIGWRLATQESVTSFHFTKDTTFSPSVLRNGASTGSKYISKSEDNLLTPCGTKEPATSWSAETPDGTQAYTGSSFSDTPMSACLKTTYHSEPIIIVSKPPLVGNIQKSLCCATSAESLASSESFGEERSQAGPTLVRIRGASDEPVSTLCTTDEDYKEEPKEKTEENANDSPGSSEPSIPSENSPVSSEVKRNSSLKVSQSFMEDQNVTFGQIELVPLSPLHIDSVLFDTETAESSVMVKNTQESSVSGESTCLIVDSSTCSANCSRLIDALDIQSPVAFRLNSSIMVQSTPFVARERTRELKTLQPEEFKKPLPVESSSESLNQHETQHQEPSLDPVQTRRTKVADHIQRFNMLTLTSPKSKVIRSPLKFQRTPVRQSVRRINSLLNQRKDVRTGWCAASRGSSGRKALSLESGLFDNVSQQGQAAEVPSETPVDERVSPKLKPPEPPIKSATCCTIRHCALGDVTNTMAPKAKGDLFSAKSVPSEFPKSVLLEAAGGHMGHYRGSPKNPLTQVKLLSAMKPIDL</sequence>